<dbReference type="EMBL" id="ADLO01000063">
    <property type="protein sequence ID" value="KGF55158.1"/>
    <property type="molecule type" value="Genomic_DNA"/>
</dbReference>
<protein>
    <recommendedName>
        <fullName evidence="4">Flagellin C-terminal domain-containing protein</fullName>
    </recommendedName>
</protein>
<dbReference type="HOGENOM" id="CLU_024437_0_0_9"/>
<dbReference type="GO" id="GO:0005198">
    <property type="term" value="F:structural molecule activity"/>
    <property type="evidence" value="ECO:0007669"/>
    <property type="project" value="InterPro"/>
</dbReference>
<comment type="similarity">
    <text evidence="2">Belongs to the bacterial flagellin family.</text>
</comment>
<evidence type="ECO:0000259" key="4">
    <source>
        <dbReference type="Pfam" id="PF00700"/>
    </source>
</evidence>
<keyword evidence="3" id="KW-0975">Bacterial flagellum</keyword>
<proteinExistence type="inferred from homology"/>
<dbReference type="Proteomes" id="UP000029585">
    <property type="component" value="Unassembled WGS sequence"/>
</dbReference>
<gene>
    <name evidence="5" type="ORF">HMPREF9460_02225</name>
</gene>
<dbReference type="eggNOG" id="COG1344">
    <property type="taxonomic scope" value="Bacteria"/>
</dbReference>
<dbReference type="GO" id="GO:0009288">
    <property type="term" value="C:bacterial-type flagellum"/>
    <property type="evidence" value="ECO:0007669"/>
    <property type="project" value="UniProtKB-SubCell"/>
</dbReference>
<name>A0A096B6X0_FLAPL</name>
<keyword evidence="6" id="KW-1185">Reference proteome</keyword>
<evidence type="ECO:0000256" key="2">
    <source>
        <dbReference type="ARBA" id="ARBA00005709"/>
    </source>
</evidence>
<dbReference type="RefSeq" id="WP_035300731.1">
    <property type="nucleotide sequence ID" value="NZ_KN174163.1"/>
</dbReference>
<dbReference type="Pfam" id="PF00700">
    <property type="entry name" value="Flagellin_C"/>
    <property type="match status" value="1"/>
</dbReference>
<evidence type="ECO:0000256" key="3">
    <source>
        <dbReference type="ARBA" id="ARBA00023143"/>
    </source>
</evidence>
<dbReference type="Gene3D" id="1.20.1330.10">
    <property type="entry name" value="f41 fragment of flagellin, N-terminal domain"/>
    <property type="match status" value="1"/>
</dbReference>
<dbReference type="SUPFAM" id="SSF64518">
    <property type="entry name" value="Phase 1 flagellin"/>
    <property type="match status" value="1"/>
</dbReference>
<reference evidence="5 6" key="1">
    <citation type="submission" date="2011-08" db="EMBL/GenBank/DDBJ databases">
        <title>The Genome Sequence of Clostridium orbiscindens 1_3_50AFAA.</title>
        <authorList>
            <consortium name="The Broad Institute Genome Sequencing Platform"/>
            <person name="Earl A."/>
            <person name="Ward D."/>
            <person name="Feldgarden M."/>
            <person name="Gevers D."/>
            <person name="Daigneault M."/>
            <person name="Strauss J."/>
            <person name="Allen-Vercoe E."/>
            <person name="Young S.K."/>
            <person name="Zeng Q."/>
            <person name="Gargeya S."/>
            <person name="Fitzgerald M."/>
            <person name="Haas B."/>
            <person name="Abouelleil A."/>
            <person name="Alvarado L."/>
            <person name="Arachchi H.M."/>
            <person name="Berlin A."/>
            <person name="Brown A."/>
            <person name="Chapman S.B."/>
            <person name="Chen Z."/>
            <person name="Dunbar C."/>
            <person name="Freedman E."/>
            <person name="Gearin G."/>
            <person name="Gellesch M."/>
            <person name="Goldberg J."/>
            <person name="Griggs A."/>
            <person name="Gujja S."/>
            <person name="Heiman D."/>
            <person name="Howarth C."/>
            <person name="Larson L."/>
            <person name="Lui A."/>
            <person name="MacDonald P.J.P."/>
            <person name="Montmayeur A."/>
            <person name="Murphy C."/>
            <person name="Neiman D."/>
            <person name="Pearson M."/>
            <person name="Priest M."/>
            <person name="Roberts A."/>
            <person name="Saif S."/>
            <person name="Shea T."/>
            <person name="Shenoy N."/>
            <person name="Sisk P."/>
            <person name="Stolte C."/>
            <person name="Sykes S."/>
            <person name="Wortman J."/>
            <person name="Nusbaum C."/>
            <person name="Birren B."/>
        </authorList>
    </citation>
    <scope>NUCLEOTIDE SEQUENCE [LARGE SCALE GENOMIC DNA]</scope>
    <source>
        <strain evidence="5 6">1_3_50AFAA</strain>
    </source>
</reference>
<dbReference type="PANTHER" id="PTHR42792:SF1">
    <property type="entry name" value="FLAGELLAR HOOK-ASSOCIATED PROTEIN 3"/>
    <property type="match status" value="1"/>
</dbReference>
<sequence>MIRITTNSSLRMYRSNLMKSTNSLNSAMTKLMTQRQFSSYASNPAAATRAFKIHSSLNATNAQYSNNDTVLHKYETAWSTLESVLDGYDGLVQDTGRVPALSGLNDTNLSTLNTQGQIIREGAEAIIQAMNGKYGNNFVFAGADSLNAPFAINDKGFVTYRGVEIDNPDTLDDIYLDDKGQPIKDANGKDMTNKEVLDMWNEEHQYVDIGLGFKLDGNGEVIPSTAFDSAISGIGIMGYGVDADGDPKNLASIMLRLADIFEGYDHETQTWNVGSRSEAEELLKKLDASREAMGEKWTTLDTEANFLDKNGTQLENTYDALNVERSNLEDIDPADAILELVWAQTCYNAALQVGTNVIPQSLMDYMK</sequence>
<dbReference type="PATRIC" id="fig|742738.3.peg.2287"/>
<accession>A0A096B6X0</accession>
<evidence type="ECO:0000313" key="6">
    <source>
        <dbReference type="Proteomes" id="UP000029585"/>
    </source>
</evidence>
<dbReference type="PANTHER" id="PTHR42792">
    <property type="entry name" value="FLAGELLIN"/>
    <property type="match status" value="1"/>
</dbReference>
<dbReference type="InterPro" id="IPR001492">
    <property type="entry name" value="Flagellin"/>
</dbReference>
<dbReference type="AlphaFoldDB" id="A0A096B6X0"/>
<evidence type="ECO:0000313" key="5">
    <source>
        <dbReference type="EMBL" id="KGF55158.1"/>
    </source>
</evidence>
<dbReference type="InterPro" id="IPR046358">
    <property type="entry name" value="Flagellin_C"/>
</dbReference>
<evidence type="ECO:0000256" key="1">
    <source>
        <dbReference type="ARBA" id="ARBA00004365"/>
    </source>
</evidence>
<comment type="subcellular location">
    <subcellularLocation>
        <location evidence="1">Bacterial flagellum</location>
    </subcellularLocation>
</comment>
<feature type="domain" description="Flagellin C-terminal" evidence="4">
    <location>
        <begin position="285"/>
        <end position="366"/>
    </location>
</feature>
<organism evidence="5 6">
    <name type="scientific">Flavonifractor plautii 1_3_50AFAA</name>
    <dbReference type="NCBI Taxonomy" id="742738"/>
    <lineage>
        <taxon>Bacteria</taxon>
        <taxon>Bacillati</taxon>
        <taxon>Bacillota</taxon>
        <taxon>Clostridia</taxon>
        <taxon>Eubacteriales</taxon>
        <taxon>Oscillospiraceae</taxon>
        <taxon>Flavonifractor</taxon>
    </lineage>
</organism>
<comment type="caution">
    <text evidence="5">The sequence shown here is derived from an EMBL/GenBank/DDBJ whole genome shotgun (WGS) entry which is preliminary data.</text>
</comment>